<comment type="caution">
    <text evidence="2">The sequence shown here is derived from an EMBL/GenBank/DDBJ whole genome shotgun (WGS) entry which is preliminary data.</text>
</comment>
<dbReference type="Proteomes" id="UP000611554">
    <property type="component" value="Unassembled WGS sequence"/>
</dbReference>
<evidence type="ECO:0000313" key="3">
    <source>
        <dbReference type="Proteomes" id="UP000611554"/>
    </source>
</evidence>
<accession>A0ABQ2QVX9</accession>
<feature type="region of interest" description="Disordered" evidence="1">
    <location>
        <begin position="1"/>
        <end position="68"/>
    </location>
</feature>
<feature type="compositionally biased region" description="Low complexity" evidence="1">
    <location>
        <begin position="24"/>
        <end position="52"/>
    </location>
</feature>
<name>A0ABQ2QVX9_9ACTN</name>
<evidence type="ECO:0000313" key="2">
    <source>
        <dbReference type="EMBL" id="GGP99065.1"/>
    </source>
</evidence>
<protein>
    <submittedName>
        <fullName evidence="2">Uncharacterized protein</fullName>
    </submittedName>
</protein>
<proteinExistence type="predicted"/>
<evidence type="ECO:0000256" key="1">
    <source>
        <dbReference type="SAM" id="MobiDB-lite"/>
    </source>
</evidence>
<sequence>MPPDIDSGRPGASVGKTPISSMHRPQAPTSSAAPRSAARRASAIPKAAAPAAKNVRETGSSHPSGANAYSLISVCTGSSPVATCSPTIDAAPAPIAA</sequence>
<dbReference type="EMBL" id="BMQJ01000007">
    <property type="protein sequence ID" value="GGP99065.1"/>
    <property type="molecule type" value="Genomic_DNA"/>
</dbReference>
<organism evidence="2 3">
    <name type="scientific">Streptosporangium pseudovulgare</name>
    <dbReference type="NCBI Taxonomy" id="35765"/>
    <lineage>
        <taxon>Bacteria</taxon>
        <taxon>Bacillati</taxon>
        <taxon>Actinomycetota</taxon>
        <taxon>Actinomycetes</taxon>
        <taxon>Streptosporangiales</taxon>
        <taxon>Streptosporangiaceae</taxon>
        <taxon>Streptosporangium</taxon>
    </lineage>
</organism>
<keyword evidence="3" id="KW-1185">Reference proteome</keyword>
<reference evidence="3" key="1">
    <citation type="journal article" date="2019" name="Int. J. Syst. Evol. Microbiol.">
        <title>The Global Catalogue of Microorganisms (GCM) 10K type strain sequencing project: providing services to taxonomists for standard genome sequencing and annotation.</title>
        <authorList>
            <consortium name="The Broad Institute Genomics Platform"/>
            <consortium name="The Broad Institute Genome Sequencing Center for Infectious Disease"/>
            <person name="Wu L."/>
            <person name="Ma J."/>
        </authorList>
    </citation>
    <scope>NUCLEOTIDE SEQUENCE [LARGE SCALE GENOMIC DNA]</scope>
    <source>
        <strain evidence="3">JCM 3115</strain>
    </source>
</reference>
<gene>
    <name evidence="2" type="ORF">GCM10010140_31320</name>
</gene>